<reference evidence="2" key="1">
    <citation type="submission" date="2020-11" db="EMBL/GenBank/DDBJ databases">
        <authorList>
            <consortium name="DOE Joint Genome Institute"/>
            <person name="Ahrendt S."/>
            <person name="Riley R."/>
            <person name="Andreopoulos W."/>
            <person name="Labutti K."/>
            <person name="Pangilinan J."/>
            <person name="Ruiz-Duenas F.J."/>
            <person name="Barrasa J.M."/>
            <person name="Sanchez-Garcia M."/>
            <person name="Camarero S."/>
            <person name="Miyauchi S."/>
            <person name="Serrano A."/>
            <person name="Linde D."/>
            <person name="Babiker R."/>
            <person name="Drula E."/>
            <person name="Ayuso-Fernandez I."/>
            <person name="Pacheco R."/>
            <person name="Padilla G."/>
            <person name="Ferreira P."/>
            <person name="Barriuso J."/>
            <person name="Kellner H."/>
            <person name="Castanera R."/>
            <person name="Alfaro M."/>
            <person name="Ramirez L."/>
            <person name="Pisabarro A.G."/>
            <person name="Kuo A."/>
            <person name="Tritt A."/>
            <person name="Lipzen A."/>
            <person name="He G."/>
            <person name="Yan M."/>
            <person name="Ng V."/>
            <person name="Cullen D."/>
            <person name="Martin F."/>
            <person name="Rosso M.-N."/>
            <person name="Henrissat B."/>
            <person name="Hibbett D."/>
            <person name="Martinez A.T."/>
            <person name="Grigoriev I.V."/>
        </authorList>
    </citation>
    <scope>NUCLEOTIDE SEQUENCE</scope>
    <source>
        <strain evidence="2">ATCC 90797</strain>
    </source>
</reference>
<protein>
    <submittedName>
        <fullName evidence="2">Uncharacterized protein</fullName>
    </submittedName>
</protein>
<evidence type="ECO:0000256" key="1">
    <source>
        <dbReference type="SAM" id="MobiDB-lite"/>
    </source>
</evidence>
<comment type="caution">
    <text evidence="2">The sequence shown here is derived from an EMBL/GenBank/DDBJ whole genome shotgun (WGS) entry which is preliminary data.</text>
</comment>
<dbReference type="AlphaFoldDB" id="A0A9P6DB21"/>
<evidence type="ECO:0000313" key="2">
    <source>
        <dbReference type="EMBL" id="KAF9489263.1"/>
    </source>
</evidence>
<keyword evidence="3" id="KW-1185">Reference proteome</keyword>
<evidence type="ECO:0000313" key="3">
    <source>
        <dbReference type="Proteomes" id="UP000807025"/>
    </source>
</evidence>
<organism evidence="2 3">
    <name type="scientific">Pleurotus eryngii</name>
    <name type="common">Boletus of the steppes</name>
    <dbReference type="NCBI Taxonomy" id="5323"/>
    <lineage>
        <taxon>Eukaryota</taxon>
        <taxon>Fungi</taxon>
        <taxon>Dikarya</taxon>
        <taxon>Basidiomycota</taxon>
        <taxon>Agaricomycotina</taxon>
        <taxon>Agaricomycetes</taxon>
        <taxon>Agaricomycetidae</taxon>
        <taxon>Agaricales</taxon>
        <taxon>Pleurotineae</taxon>
        <taxon>Pleurotaceae</taxon>
        <taxon>Pleurotus</taxon>
    </lineage>
</organism>
<accession>A0A9P6DB21</accession>
<feature type="compositionally biased region" description="Basic and acidic residues" evidence="1">
    <location>
        <begin position="258"/>
        <end position="275"/>
    </location>
</feature>
<name>A0A9P6DB21_PLEER</name>
<dbReference type="Proteomes" id="UP000807025">
    <property type="component" value="Unassembled WGS sequence"/>
</dbReference>
<feature type="region of interest" description="Disordered" evidence="1">
    <location>
        <begin position="251"/>
        <end position="275"/>
    </location>
</feature>
<proteinExistence type="predicted"/>
<gene>
    <name evidence="2" type="ORF">BDN71DRAFT_1435507</name>
</gene>
<dbReference type="EMBL" id="MU154677">
    <property type="protein sequence ID" value="KAF9489263.1"/>
    <property type="molecule type" value="Genomic_DNA"/>
</dbReference>
<sequence length="275" mass="30445">MPEREQEKSHWACGCVTECCSGGIPPGELITSIWLEMTPRRPPQEDEVYSWFNGLIMGVEEGNDVNHRKADMRWHYIPSVHVPQLEEPFRDRPKAFPIREISWRVRLLKGSAAMDGLHPTESVFGRWQARRVQWALVSSSGEGREAKQGSAAMVVDVTSSSCVKAAGITIIRHATPLQEGVPCHLFRLPPSHLSHRPLCRRVIAGGAATESDRRAANQPMFERGGVTTAAAGDGMRMLPCYLEGRAVQLMSSPRSRSRGLERDGVTDRGRVGGRA</sequence>